<proteinExistence type="predicted"/>
<protein>
    <submittedName>
        <fullName evidence="1">Uncharacterized protein</fullName>
    </submittedName>
</protein>
<sequence length="1523" mass="163424">SNRSRYEFGQAGTAISALNYSSAYAGTNLVQGVNSFKLRPLTQADLEQKLEVAVWALNDYYEGAQKQAISLDTLPKVTNPAVDDVKISSDDDIIMANSVLRGNYTFIPSDATKLTTDNSYYSWIGASSITDKPITESGKVDNYTVSSNDVGQVVTLSVTARDAANRIGNTLTDSVYPTAPTPSVNNVVITSKNEVRMPSYRATLMATYEFDSGIENNTIDKSTYGFYIGDEEVAKQTKTYDFTAKDLGKVITFKITPINSYNVSGSADSGTYLLDKSPPSVKNVNIIESTVSYSPFFFGMLTATYDYLPGISSDAAEDMSLAARTSNLNWSGGYTTNNSVNYVFGPNDIGRILTFSILPQDLSGQKGQLGLATYTMPVAPKIINLNINTDIFNSTTPYQVLLTGNYTYVPSTTSKPADNSTYEWSGLTTPASGAINNAVGSGAVPPISLVAADAGKLISLRMVPRDGNLWLGEEVVATTRAPSQLVPPKIANLVLVNTNSTRPNSFFVGDTIRANYTFTGSSVNQVDASKYSWTAASGNQSGIVSGPLTFLIKPADAGNIIRLDMEASDALGNIGNKENASTSAIISLPSLKDVNITAALEQTAPWYVSVIGSYTFIEGKSSNPTNNSFYSWTGINNPILNQPTTGASGPLVLPVLTLDKLDAGKVLTLTVTPRDLAGNIGVPGTATYTIPKPTIIAPKIENLTITNLTQPNTGRYLPNDELSASYTFIKGTESINDRSLFEWSGKSGITKGIIGTDSLRYTIKTADAGQLINLKMLAKDGAGIEGNEAFASIKEIVSSNPSITSVMISFKEEGSLTINGTYNFVPGAGTNNQDKSEYRWNVGGVAVSNFTPTITPKVVTPYNIKQADVGKLIVLEVLPKDEAGLVGDIKVSNSLSYQALSIDSLSISGQPTETQSLTGIASFTFGNNKTNKSMAAWYKNNALDKTLALNVPYQLVAADIGKVIGLRVTAVDGNNITGNTKIATDTKAVTPFYTPPFVDEVAIYYFNSRDLVLPGHFLGGSYKTFIEGSVKGDKSTYEWLSGATLKSTGDVGSGRSVPAYTISETDIGNVITLRITARDGNKNPGNTDDDQTIKVIAPPKVSNPIITYSGNPIDSILVNTQLSGRYNFTTGRVGATDASIVTWYVNNAQKQQSNITQSGVAPSFNITADYVGQSIKMEVTAADTLGTPGGNTVSVTSAKFVETIAPTIESLVIIADFEQSAIMTGSYIYKAGASANPADASTYEWLADNVVIQSGSLLGTNKIDGVNAYKVLTKDVGKTLRLKVTPTDKAGNKGIAVYSSNSFVYTAPKIKINGFNGTGEVNKLLSVNYTFTKGSNSKNTSIVEWTLVSGQYKSYVTANGLTPTDADVGKIVTVKVTAKDGNEIVGNTETYSGSITITENWPEADFIQIMTASSAVKPVGQWVEYDYRNPSVPSTEPDTTQNYRVDYVEPATGKVVSSRVFPVNINRHDNAYPETWQGGRDWYYGYENYTVCVYIKTTDKAGKVIQKGKRCFTPPHRYGYRRY</sequence>
<accession>A0A1I0AHD7</accession>
<dbReference type="EMBL" id="FOHV01000005">
    <property type="protein sequence ID" value="SES93571.1"/>
    <property type="molecule type" value="Genomic_DNA"/>
</dbReference>
<dbReference type="RefSeq" id="WP_177168581.1">
    <property type="nucleotide sequence ID" value="NZ_FOHV01000005.1"/>
</dbReference>
<gene>
    <name evidence="1" type="ORF">SAMN02583745_00960</name>
</gene>
<evidence type="ECO:0000313" key="1">
    <source>
        <dbReference type="EMBL" id="SES93571.1"/>
    </source>
</evidence>
<evidence type="ECO:0000313" key="2">
    <source>
        <dbReference type="Proteomes" id="UP000242642"/>
    </source>
</evidence>
<name>A0A1I0AHD7_9GAMM</name>
<keyword evidence="2" id="KW-1185">Reference proteome</keyword>
<organism evidence="1 2">
    <name type="scientific">Thorsellia anophelis DSM 18579</name>
    <dbReference type="NCBI Taxonomy" id="1123402"/>
    <lineage>
        <taxon>Bacteria</taxon>
        <taxon>Pseudomonadati</taxon>
        <taxon>Pseudomonadota</taxon>
        <taxon>Gammaproteobacteria</taxon>
        <taxon>Enterobacterales</taxon>
        <taxon>Thorselliaceae</taxon>
        <taxon>Thorsellia</taxon>
    </lineage>
</organism>
<dbReference type="Proteomes" id="UP000242642">
    <property type="component" value="Unassembled WGS sequence"/>
</dbReference>
<feature type="non-terminal residue" evidence="1">
    <location>
        <position position="1"/>
    </location>
</feature>
<reference evidence="2" key="1">
    <citation type="submission" date="2016-10" db="EMBL/GenBank/DDBJ databases">
        <authorList>
            <person name="Varghese N."/>
            <person name="Submissions S."/>
        </authorList>
    </citation>
    <scope>NUCLEOTIDE SEQUENCE [LARGE SCALE GENOMIC DNA]</scope>
    <source>
        <strain evidence="2">DSM 18579</strain>
    </source>
</reference>
<dbReference type="STRING" id="1123402.SAMN02583745_00960"/>